<gene>
    <name evidence="1" type="ORF">V5799_013286</name>
</gene>
<proteinExistence type="predicted"/>
<feature type="non-terminal residue" evidence="1">
    <location>
        <position position="1"/>
    </location>
</feature>
<evidence type="ECO:0000313" key="2">
    <source>
        <dbReference type="Proteomes" id="UP001321473"/>
    </source>
</evidence>
<evidence type="ECO:0000313" key="1">
    <source>
        <dbReference type="EMBL" id="KAK8770249.1"/>
    </source>
</evidence>
<comment type="caution">
    <text evidence="1">The sequence shown here is derived from an EMBL/GenBank/DDBJ whole genome shotgun (WGS) entry which is preliminary data.</text>
</comment>
<name>A0AAQ4E6B9_AMBAM</name>
<organism evidence="1 2">
    <name type="scientific">Amblyomma americanum</name>
    <name type="common">Lone star tick</name>
    <dbReference type="NCBI Taxonomy" id="6943"/>
    <lineage>
        <taxon>Eukaryota</taxon>
        <taxon>Metazoa</taxon>
        <taxon>Ecdysozoa</taxon>
        <taxon>Arthropoda</taxon>
        <taxon>Chelicerata</taxon>
        <taxon>Arachnida</taxon>
        <taxon>Acari</taxon>
        <taxon>Parasitiformes</taxon>
        <taxon>Ixodida</taxon>
        <taxon>Ixodoidea</taxon>
        <taxon>Ixodidae</taxon>
        <taxon>Amblyomminae</taxon>
        <taxon>Amblyomma</taxon>
    </lineage>
</organism>
<reference evidence="1 2" key="1">
    <citation type="journal article" date="2023" name="Arcadia Sci">
        <title>De novo assembly of a long-read Amblyomma americanum tick genome.</title>
        <authorList>
            <person name="Chou S."/>
            <person name="Poskanzer K.E."/>
            <person name="Rollins M."/>
            <person name="Thuy-Boun P.S."/>
        </authorList>
    </citation>
    <scope>NUCLEOTIDE SEQUENCE [LARGE SCALE GENOMIC DNA]</scope>
    <source>
        <strain evidence="1">F_SG_1</strain>
        <tissue evidence="1">Salivary glands</tissue>
    </source>
</reference>
<sequence length="93" mass="10538">SEKKRTSTAAAQELLTFCGWTAVGAQALRYGFTAAAQHLKSFLPTQTQDFEDLMRTISACHPAYLACSHWPQQPRSDCRDFFDDTRNNRYAFA</sequence>
<keyword evidence="2" id="KW-1185">Reference proteome</keyword>
<dbReference type="EMBL" id="JARKHS020021411">
    <property type="protein sequence ID" value="KAK8770249.1"/>
    <property type="molecule type" value="Genomic_DNA"/>
</dbReference>
<accession>A0AAQ4E6B9</accession>
<protein>
    <submittedName>
        <fullName evidence="1">Uncharacterized protein</fullName>
    </submittedName>
</protein>
<dbReference type="AlphaFoldDB" id="A0AAQ4E6B9"/>
<dbReference type="Proteomes" id="UP001321473">
    <property type="component" value="Unassembled WGS sequence"/>
</dbReference>